<reference evidence="24" key="1">
    <citation type="submission" date="2015-07" db="EMBL/GenBank/DDBJ databases">
        <title>The interaction mechanism between abamectins and chloride channels activated by GABA and glutamate in Tetranychus cinnabarinus.</title>
        <authorList>
            <person name="Xu Z."/>
        </authorList>
    </citation>
    <scope>NUCLEOTIDE SEQUENCE</scope>
</reference>
<dbReference type="PANTHER" id="PTHR18945">
    <property type="entry name" value="NEUROTRANSMITTER GATED ION CHANNEL"/>
    <property type="match status" value="1"/>
</dbReference>
<keyword evidence="3" id="KW-1003">Cell membrane</keyword>
<evidence type="ECO:0000256" key="11">
    <source>
        <dbReference type="ARBA" id="ARBA00023170"/>
    </source>
</evidence>
<evidence type="ECO:0000256" key="16">
    <source>
        <dbReference type="ARBA" id="ARBA00023286"/>
    </source>
</evidence>
<evidence type="ECO:0000256" key="4">
    <source>
        <dbReference type="ARBA" id="ARBA00022692"/>
    </source>
</evidence>
<feature type="compositionally biased region" description="Low complexity" evidence="21">
    <location>
        <begin position="478"/>
        <end position="504"/>
    </location>
</feature>
<keyword evidence="17 20" id="KW-0407">Ion channel</keyword>
<keyword evidence="11" id="KW-0675">Receptor</keyword>
<dbReference type="Gene3D" id="1.20.58.390">
    <property type="entry name" value="Neurotransmitter-gated ion-channel transmembrane domain"/>
    <property type="match status" value="2"/>
</dbReference>
<feature type="transmembrane region" description="Helical" evidence="20">
    <location>
        <begin position="286"/>
        <end position="305"/>
    </location>
</feature>
<accession>A0A0U2XKK9</accession>
<dbReference type="GO" id="GO:0005230">
    <property type="term" value="F:extracellular ligand-gated monoatomic ion channel activity"/>
    <property type="evidence" value="ECO:0007669"/>
    <property type="project" value="InterPro"/>
</dbReference>
<evidence type="ECO:0000256" key="5">
    <source>
        <dbReference type="ARBA" id="ARBA00022729"/>
    </source>
</evidence>
<feature type="transmembrane region" description="Helical" evidence="20">
    <location>
        <begin position="317"/>
        <end position="338"/>
    </location>
</feature>
<feature type="compositionally biased region" description="Gly residues" evidence="21">
    <location>
        <begin position="424"/>
        <end position="445"/>
    </location>
</feature>
<feature type="region of interest" description="Disordered" evidence="21">
    <location>
        <begin position="353"/>
        <end position="396"/>
    </location>
</feature>
<dbReference type="FunFam" id="2.70.170.10:FF:000021">
    <property type="entry name" value="Gamma-aminobutyric acid receptor isoform 3b"/>
    <property type="match status" value="1"/>
</dbReference>
<evidence type="ECO:0000313" key="24">
    <source>
        <dbReference type="EMBL" id="ALS46609.1"/>
    </source>
</evidence>
<dbReference type="GO" id="GO:0034707">
    <property type="term" value="C:chloride channel complex"/>
    <property type="evidence" value="ECO:0007669"/>
    <property type="project" value="UniProtKB-KW"/>
</dbReference>
<evidence type="ECO:0000256" key="6">
    <source>
        <dbReference type="ARBA" id="ARBA00022989"/>
    </source>
</evidence>
<evidence type="ECO:0000256" key="15">
    <source>
        <dbReference type="ARBA" id="ARBA00023257"/>
    </source>
</evidence>
<dbReference type="PRINTS" id="PR00253">
    <property type="entry name" value="GABAARECEPTR"/>
</dbReference>
<evidence type="ECO:0000259" key="23">
    <source>
        <dbReference type="Pfam" id="PF02932"/>
    </source>
</evidence>
<feature type="region of interest" description="Disordered" evidence="21">
    <location>
        <begin position="466"/>
        <end position="520"/>
    </location>
</feature>
<keyword evidence="16" id="KW-1071">Ligand-gated ion channel</keyword>
<keyword evidence="14" id="KW-0868">Chloride</keyword>
<keyword evidence="6 20" id="KW-1133">Transmembrane helix</keyword>
<dbReference type="InterPro" id="IPR038050">
    <property type="entry name" value="Neuro_actylchol_rec"/>
</dbReference>
<evidence type="ECO:0000256" key="14">
    <source>
        <dbReference type="ARBA" id="ARBA00023214"/>
    </source>
</evidence>
<keyword evidence="4 20" id="KW-0812">Transmembrane</keyword>
<dbReference type="PROSITE" id="PS00236">
    <property type="entry name" value="NEUROTR_ION_CHANNEL"/>
    <property type="match status" value="1"/>
</dbReference>
<sequence>MINRLNQWIFVLIIVMFNKFNHIFTLSDFDVGDKGNALGQNITRILNAFFAGGYDKRVRPNYGGPPVEIGVSMHIISISTVSEVQMDFTSDFYFRQFWEDPRLAFIPLPRITELYVGAEVADRIWVPDTFFANEKSASFHFATTKNTFLRIGSNGEVFRSIRLTVTASCPMELQYFPMDRQKCSLEIESYGYSMSDMIYIWREGKKSIRMNSDLSLPQFKVLGHAQKSQANALSTGNYSRLICEIKFARSLGFYLIQIYIPASLIVVISWVSFWLHRNATPARVSLGVTTVLTMTTLMSSTNAQLPKISYIKSIDVFLGTCFVMVFASLLEYATVGYLGKRIAMRKSRFEQMNKMHEDQKKRLASLPSHHNSNSTSGHLTISDRGGGGSGGATGNAGVGCLSNNQVALQSGQQQSQMQQQQSSQGGGGLSSTGGTGGCGGGGQGGQMSSLNPLNVVHPVQVTSCDLIHGEGGHSHLVPPSSHSHHPNQPQSQPQSQSQPPSSQDIPPPIPPGPIGIINPSLCPAAMNARNPRQIIYKHSHLYHPGSGGTLHRSGHYDRSYTCSSPPTTHRSTCTLRTCNTAHMICNHPDSIGSSGVHYPSEVRYKLSEMKTGSRGASCITTSTGEPICSGNSQGGGTGGSGGCGATSTTPLISRRSMEQSEPPPTPITKHSTGKCKNPNKLLGVSPSDIDKYSRVIFPVCFICFNLMYWIIYLHISNEPNPDLIQLGS</sequence>
<dbReference type="InterPro" id="IPR018000">
    <property type="entry name" value="Neurotransmitter_ion_chnl_CS"/>
</dbReference>
<evidence type="ECO:0000256" key="3">
    <source>
        <dbReference type="ARBA" id="ARBA00022475"/>
    </source>
</evidence>
<keyword evidence="2 20" id="KW-0813">Transport</keyword>
<proteinExistence type="evidence at transcript level"/>
<evidence type="ECO:0000256" key="13">
    <source>
        <dbReference type="ARBA" id="ARBA00023180"/>
    </source>
</evidence>
<dbReference type="GO" id="GO:0004888">
    <property type="term" value="F:transmembrane signaling receptor activity"/>
    <property type="evidence" value="ECO:0007669"/>
    <property type="project" value="InterPro"/>
</dbReference>
<evidence type="ECO:0000256" key="19">
    <source>
        <dbReference type="ARBA" id="ARBA00071250"/>
    </source>
</evidence>
<dbReference type="NCBIfam" id="TIGR00860">
    <property type="entry name" value="LIC"/>
    <property type="match status" value="1"/>
</dbReference>
<evidence type="ECO:0000256" key="2">
    <source>
        <dbReference type="ARBA" id="ARBA00022448"/>
    </source>
</evidence>
<feature type="transmembrane region" description="Helical" evidence="20">
    <location>
        <begin position="695"/>
        <end position="715"/>
    </location>
</feature>
<dbReference type="InterPro" id="IPR006029">
    <property type="entry name" value="Neurotrans-gated_channel_TM"/>
</dbReference>
<evidence type="ECO:0000256" key="1">
    <source>
        <dbReference type="ARBA" id="ARBA00010180"/>
    </source>
</evidence>
<dbReference type="Pfam" id="PF02932">
    <property type="entry name" value="Neur_chan_memb"/>
    <property type="match status" value="1"/>
</dbReference>
<evidence type="ECO:0000256" key="12">
    <source>
        <dbReference type="ARBA" id="ARBA00023173"/>
    </source>
</evidence>
<keyword evidence="8 20" id="KW-0406">Ion transport</keyword>
<evidence type="ECO:0000256" key="21">
    <source>
        <dbReference type="SAM" id="MobiDB-lite"/>
    </source>
</evidence>
<feature type="compositionally biased region" description="Gly residues" evidence="21">
    <location>
        <begin position="384"/>
        <end position="396"/>
    </location>
</feature>
<organism evidence="24">
    <name type="scientific">Tetranychus cinnabarinus</name>
    <name type="common">Carmine spider mite</name>
    <name type="synonym">Acarus cinnabarinus</name>
    <dbReference type="NCBI Taxonomy" id="93129"/>
    <lineage>
        <taxon>Eukaryota</taxon>
        <taxon>Metazoa</taxon>
        <taxon>Ecdysozoa</taxon>
        <taxon>Arthropoda</taxon>
        <taxon>Chelicerata</taxon>
        <taxon>Arachnida</taxon>
        <taxon>Acari</taxon>
        <taxon>Acariformes</taxon>
        <taxon>Trombidiformes</taxon>
        <taxon>Prostigmata</taxon>
        <taxon>Eleutherengona</taxon>
        <taxon>Raphignathae</taxon>
        <taxon>Tetranychoidea</taxon>
        <taxon>Tetranychidae</taxon>
        <taxon>Tetranychus</taxon>
    </lineage>
</organism>
<dbReference type="InterPro" id="IPR036734">
    <property type="entry name" value="Neur_chan_lig-bd_sf"/>
</dbReference>
<feature type="region of interest" description="Disordered" evidence="21">
    <location>
        <begin position="655"/>
        <end position="674"/>
    </location>
</feature>
<dbReference type="PRINTS" id="PR00252">
    <property type="entry name" value="NRIONCHANNEL"/>
</dbReference>
<comment type="similarity">
    <text evidence="1">Belongs to the ligand-gated ion channel (TC 1.A.9) family. Gamma-aminobutyric acid receptor (TC 1.A.9.5) subfamily.</text>
</comment>
<dbReference type="EMBL" id="KT284896">
    <property type="protein sequence ID" value="ALS46609.1"/>
    <property type="molecule type" value="mRNA"/>
</dbReference>
<dbReference type="FunFam" id="1.20.58.390:FF:000067">
    <property type="entry name" value="Glycine receptor subunit alpha-2"/>
    <property type="match status" value="1"/>
</dbReference>
<evidence type="ECO:0000256" key="9">
    <source>
        <dbReference type="ARBA" id="ARBA00023136"/>
    </source>
</evidence>
<keyword evidence="13" id="KW-0325">Glycoprotein</keyword>
<comment type="subcellular location">
    <subcellularLocation>
        <location evidence="18">Postsynaptic cell membrane</location>
        <topology evidence="18">Multi-pass membrane protein</topology>
    </subcellularLocation>
</comment>
<evidence type="ECO:0000256" key="18">
    <source>
        <dbReference type="ARBA" id="ARBA00034104"/>
    </source>
</evidence>
<dbReference type="GO" id="GO:0099095">
    <property type="term" value="F:ligand-gated monoatomic anion channel activity"/>
    <property type="evidence" value="ECO:0007669"/>
    <property type="project" value="UniProtKB-ARBA"/>
</dbReference>
<evidence type="ECO:0000259" key="22">
    <source>
        <dbReference type="Pfam" id="PF02931"/>
    </source>
</evidence>
<dbReference type="AlphaFoldDB" id="A0A0U2XKK9"/>
<feature type="region of interest" description="Disordered" evidence="21">
    <location>
        <begin position="409"/>
        <end position="451"/>
    </location>
</feature>
<keyword evidence="9 20" id="KW-0472">Membrane</keyword>
<evidence type="ECO:0000256" key="8">
    <source>
        <dbReference type="ARBA" id="ARBA00023065"/>
    </source>
</evidence>
<feature type="domain" description="Neurotransmitter-gated ion-channel ligand-binding" evidence="22">
    <location>
        <begin position="43"/>
        <end position="245"/>
    </location>
</feature>
<dbReference type="SUPFAM" id="SSF90112">
    <property type="entry name" value="Neurotransmitter-gated ion-channel transmembrane pore"/>
    <property type="match status" value="1"/>
</dbReference>
<keyword evidence="12" id="KW-0869">Chloride channel</keyword>
<feature type="domain" description="Neurotransmitter-gated ion-channel transmembrane" evidence="23">
    <location>
        <begin position="258"/>
        <end position="425"/>
    </location>
</feature>
<evidence type="ECO:0000256" key="17">
    <source>
        <dbReference type="ARBA" id="ARBA00023303"/>
    </source>
</evidence>
<keyword evidence="7" id="KW-0770">Synapse</keyword>
<dbReference type="GO" id="GO:0045211">
    <property type="term" value="C:postsynaptic membrane"/>
    <property type="evidence" value="ECO:0007669"/>
    <property type="project" value="UniProtKB-SubCell"/>
</dbReference>
<name>A0A0U2XKK9_TETCI</name>
<dbReference type="InterPro" id="IPR006201">
    <property type="entry name" value="Neur_channel"/>
</dbReference>
<evidence type="ECO:0000256" key="7">
    <source>
        <dbReference type="ARBA" id="ARBA00023018"/>
    </source>
</evidence>
<dbReference type="InterPro" id="IPR036719">
    <property type="entry name" value="Neuro-gated_channel_TM_sf"/>
</dbReference>
<evidence type="ECO:0000256" key="10">
    <source>
        <dbReference type="ARBA" id="ARBA00023157"/>
    </source>
</evidence>
<dbReference type="Pfam" id="PF02931">
    <property type="entry name" value="Neur_chan_LBD"/>
    <property type="match status" value="1"/>
</dbReference>
<dbReference type="SUPFAM" id="SSF63712">
    <property type="entry name" value="Nicotinic receptor ligand binding domain-like"/>
    <property type="match status" value="1"/>
</dbReference>
<evidence type="ECO:0000256" key="20">
    <source>
        <dbReference type="RuleBase" id="RU000687"/>
    </source>
</evidence>
<dbReference type="CDD" id="cd19049">
    <property type="entry name" value="LGIC_TM_anion"/>
    <property type="match status" value="1"/>
</dbReference>
<dbReference type="Gene3D" id="2.70.170.10">
    <property type="entry name" value="Neurotransmitter-gated ion-channel ligand-binding domain"/>
    <property type="match status" value="1"/>
</dbReference>
<feature type="compositionally biased region" description="Polar residues" evidence="21">
    <location>
        <begin position="368"/>
        <end position="379"/>
    </location>
</feature>
<dbReference type="InterPro" id="IPR006202">
    <property type="entry name" value="Neur_chan_lig-bd"/>
</dbReference>
<dbReference type="InterPro" id="IPR006028">
    <property type="entry name" value="GABAA/Glycine_rcpt"/>
</dbReference>
<protein>
    <recommendedName>
        <fullName evidence="19">Gamma-aminobutyric acid receptor subunit beta</fullName>
    </recommendedName>
</protein>
<feature type="transmembrane region" description="Helical" evidence="20">
    <location>
        <begin position="251"/>
        <end position="274"/>
    </location>
</feature>
<keyword evidence="15" id="KW-0628">Postsynaptic cell membrane</keyword>
<keyword evidence="5" id="KW-0732">Signal</keyword>
<feature type="compositionally biased region" description="Low complexity" evidence="21">
    <location>
        <begin position="409"/>
        <end position="423"/>
    </location>
</feature>
<dbReference type="GO" id="GO:0005254">
    <property type="term" value="F:chloride channel activity"/>
    <property type="evidence" value="ECO:0007669"/>
    <property type="project" value="UniProtKB-KW"/>
</dbReference>
<keyword evidence="10" id="KW-1015">Disulfide bond</keyword>